<comment type="caution">
    <text evidence="1">The sequence shown here is derived from an EMBL/GenBank/DDBJ whole genome shotgun (WGS) entry which is preliminary data.</text>
</comment>
<name>A0ABT4V6C1_9PSEU</name>
<keyword evidence="2" id="KW-1185">Reference proteome</keyword>
<gene>
    <name evidence="1" type="ORF">OU415_29115</name>
</gene>
<dbReference type="RefSeq" id="WP_270952539.1">
    <property type="nucleotide sequence ID" value="NZ_JAQGLA010000069.1"/>
</dbReference>
<protein>
    <submittedName>
        <fullName evidence="1">Uncharacterized protein</fullName>
    </submittedName>
</protein>
<dbReference type="EMBL" id="JAQGLA010000069">
    <property type="protein sequence ID" value="MDA3629520.1"/>
    <property type="molecule type" value="Genomic_DNA"/>
</dbReference>
<accession>A0ABT4V6C1</accession>
<evidence type="ECO:0000313" key="2">
    <source>
        <dbReference type="Proteomes" id="UP001210380"/>
    </source>
</evidence>
<dbReference type="Proteomes" id="UP001210380">
    <property type="component" value="Unassembled WGS sequence"/>
</dbReference>
<sequence>MRSWVKWGLPVSVLALLAGGGGGVLLAETYYREPARPQAEQGEDVAQSVESPEGVVYMPGALEHPDQREVQRLLDDHFRSINTRNYDLWKSTVVRSKWDELPKAKWLTAYGTTDDLDIAVHRIDPGPDGSLLALLTFKSYQTPDAAPPDMPVGCLDWNLVYPMVVDESGKSLRLDTSKLPNSALRKPCAG</sequence>
<evidence type="ECO:0000313" key="1">
    <source>
        <dbReference type="EMBL" id="MDA3629520.1"/>
    </source>
</evidence>
<organism evidence="1 2">
    <name type="scientific">Saccharopolyspora oryzae</name>
    <dbReference type="NCBI Taxonomy" id="2997343"/>
    <lineage>
        <taxon>Bacteria</taxon>
        <taxon>Bacillati</taxon>
        <taxon>Actinomycetota</taxon>
        <taxon>Actinomycetes</taxon>
        <taxon>Pseudonocardiales</taxon>
        <taxon>Pseudonocardiaceae</taxon>
        <taxon>Saccharopolyspora</taxon>
    </lineage>
</organism>
<reference evidence="1 2" key="1">
    <citation type="submission" date="2022-11" db="EMBL/GenBank/DDBJ databases">
        <title>Draft genome sequence of Saccharopolyspora sp. WRP15-2 isolated from rhizosphere soils of wild rice in Thailand.</title>
        <authorList>
            <person name="Duangmal K."/>
            <person name="Kammanee S."/>
            <person name="Muangham S."/>
        </authorList>
    </citation>
    <scope>NUCLEOTIDE SEQUENCE [LARGE SCALE GENOMIC DNA]</scope>
    <source>
        <strain evidence="1 2">WRP15-2</strain>
    </source>
</reference>
<proteinExistence type="predicted"/>